<dbReference type="GeneID" id="20081138"/>
<evidence type="ECO:0000256" key="7">
    <source>
        <dbReference type="SAM" id="MobiDB-lite"/>
    </source>
</evidence>
<dbReference type="GO" id="GO:0003677">
    <property type="term" value="F:DNA binding"/>
    <property type="evidence" value="ECO:0007669"/>
    <property type="project" value="UniProtKB-KW"/>
</dbReference>
<organism evidence="9">
    <name type="scientific">Aphanomyces invadans</name>
    <dbReference type="NCBI Taxonomy" id="157072"/>
    <lineage>
        <taxon>Eukaryota</taxon>
        <taxon>Sar</taxon>
        <taxon>Stramenopiles</taxon>
        <taxon>Oomycota</taxon>
        <taxon>Saprolegniomycetes</taxon>
        <taxon>Saprolegniales</taxon>
        <taxon>Verrucalvaceae</taxon>
        <taxon>Aphanomyces</taxon>
    </lineage>
</organism>
<dbReference type="RefSeq" id="XP_008866481.1">
    <property type="nucleotide sequence ID" value="XM_008868259.1"/>
</dbReference>
<dbReference type="GO" id="GO:0060261">
    <property type="term" value="P:positive regulation of transcription initiation by RNA polymerase II"/>
    <property type="evidence" value="ECO:0007669"/>
    <property type="project" value="InterPro"/>
</dbReference>
<dbReference type="InterPro" id="IPR045125">
    <property type="entry name" value="Sub1/Tcp4-like"/>
</dbReference>
<sequence>MQSEFCSTQRTWRVTGQHVKPESVEAAVDVTKKLLVENGSLSDVVKKRERSDSEVESGASKKSKSDQDVAGGKKQADGSILFDLSSKKLVSVRAWKSAILVDIREYFDSNGERKPGKKGISLTTDQFHAVMNLIDDIDLSVNWVQNPDKSVANYTVDTLSDVEPNSVAFVISSKRRVSVRKFKSMVLVDIREYYDANGTMKPGNKGISLTKEQWNVLKSHVDAIKTAMALLVS</sequence>
<evidence type="ECO:0000256" key="4">
    <source>
        <dbReference type="ARBA" id="ARBA00023125"/>
    </source>
</evidence>
<gene>
    <name evidence="9" type="ORF">H310_04088</name>
</gene>
<keyword evidence="5" id="KW-0804">Transcription</keyword>
<name>A0A024UHF6_9STRA</name>
<keyword evidence="4" id="KW-0238">DNA-binding</keyword>
<evidence type="ECO:0000259" key="8">
    <source>
        <dbReference type="Pfam" id="PF02229"/>
    </source>
</evidence>
<keyword evidence="3" id="KW-0805">Transcription regulation</keyword>
<evidence type="ECO:0000256" key="1">
    <source>
        <dbReference type="ARBA" id="ARBA00004123"/>
    </source>
</evidence>
<dbReference type="InterPro" id="IPR009044">
    <property type="entry name" value="ssDNA-bd_transcriptional_reg"/>
</dbReference>
<protein>
    <recommendedName>
        <fullName evidence="8">Transcriptional coactivator p15 (PC4) C-terminal domain-containing protein</fullName>
    </recommendedName>
</protein>
<accession>A0A024UHF6</accession>
<dbReference type="InterPro" id="IPR003173">
    <property type="entry name" value="PC4_C"/>
</dbReference>
<dbReference type="eggNOG" id="KOG2712">
    <property type="taxonomic scope" value="Eukaryota"/>
</dbReference>
<dbReference type="EMBL" id="KI913957">
    <property type="protein sequence ID" value="ETW05043.1"/>
    <property type="molecule type" value="Genomic_DNA"/>
</dbReference>
<dbReference type="Pfam" id="PF02229">
    <property type="entry name" value="PC4"/>
    <property type="match status" value="2"/>
</dbReference>
<feature type="region of interest" description="Disordered" evidence="7">
    <location>
        <begin position="46"/>
        <end position="73"/>
    </location>
</feature>
<dbReference type="GO" id="GO:0005634">
    <property type="term" value="C:nucleus"/>
    <property type="evidence" value="ECO:0007669"/>
    <property type="project" value="UniProtKB-SubCell"/>
</dbReference>
<evidence type="ECO:0000256" key="6">
    <source>
        <dbReference type="ARBA" id="ARBA00023242"/>
    </source>
</evidence>
<comment type="similarity">
    <text evidence="2">Belongs to the transcriptional coactivator PC4 family.</text>
</comment>
<evidence type="ECO:0000256" key="3">
    <source>
        <dbReference type="ARBA" id="ARBA00023015"/>
    </source>
</evidence>
<evidence type="ECO:0000256" key="5">
    <source>
        <dbReference type="ARBA" id="ARBA00023163"/>
    </source>
</evidence>
<dbReference type="SUPFAM" id="SSF54447">
    <property type="entry name" value="ssDNA-binding transcriptional regulator domain"/>
    <property type="match status" value="2"/>
</dbReference>
<dbReference type="GO" id="GO:0003713">
    <property type="term" value="F:transcription coactivator activity"/>
    <property type="evidence" value="ECO:0007669"/>
    <property type="project" value="InterPro"/>
</dbReference>
<dbReference type="Gene3D" id="2.30.31.10">
    <property type="entry name" value="Transcriptional Coactivator Pc4, Chain A"/>
    <property type="match status" value="2"/>
</dbReference>
<reference evidence="9" key="1">
    <citation type="submission" date="2013-12" db="EMBL/GenBank/DDBJ databases">
        <title>The Genome Sequence of Aphanomyces invadans NJM9701.</title>
        <authorList>
            <consortium name="The Broad Institute Genomics Platform"/>
            <person name="Russ C."/>
            <person name="Tyler B."/>
            <person name="van West P."/>
            <person name="Dieguez-Uribeondo J."/>
            <person name="Young S.K."/>
            <person name="Zeng Q."/>
            <person name="Gargeya S."/>
            <person name="Fitzgerald M."/>
            <person name="Abouelleil A."/>
            <person name="Alvarado L."/>
            <person name="Chapman S.B."/>
            <person name="Gainer-Dewar J."/>
            <person name="Goldberg J."/>
            <person name="Griggs A."/>
            <person name="Gujja S."/>
            <person name="Hansen M."/>
            <person name="Howarth C."/>
            <person name="Imamovic A."/>
            <person name="Ireland A."/>
            <person name="Larimer J."/>
            <person name="McCowan C."/>
            <person name="Murphy C."/>
            <person name="Pearson M."/>
            <person name="Poon T.W."/>
            <person name="Priest M."/>
            <person name="Roberts A."/>
            <person name="Saif S."/>
            <person name="Shea T."/>
            <person name="Sykes S."/>
            <person name="Wortman J."/>
            <person name="Nusbaum C."/>
            <person name="Birren B."/>
        </authorList>
    </citation>
    <scope>NUCLEOTIDE SEQUENCE [LARGE SCALE GENOMIC DNA]</scope>
    <source>
        <strain evidence="9">NJM9701</strain>
    </source>
</reference>
<dbReference type="AlphaFoldDB" id="A0A024UHF6"/>
<proteinExistence type="inferred from homology"/>
<dbReference type="VEuPathDB" id="FungiDB:H310_04088"/>
<dbReference type="STRING" id="157072.A0A024UHF6"/>
<feature type="domain" description="Transcriptional coactivator p15 (PC4) C-terminal" evidence="8">
    <location>
        <begin position="82"/>
        <end position="131"/>
    </location>
</feature>
<evidence type="ECO:0000313" key="9">
    <source>
        <dbReference type="EMBL" id="ETW05043.1"/>
    </source>
</evidence>
<keyword evidence="6" id="KW-0539">Nucleus</keyword>
<comment type="subcellular location">
    <subcellularLocation>
        <location evidence="1">Nucleus</location>
    </subcellularLocation>
</comment>
<feature type="domain" description="Transcriptional coactivator p15 (PC4) C-terminal" evidence="8">
    <location>
        <begin position="170"/>
        <end position="220"/>
    </location>
</feature>
<evidence type="ECO:0000256" key="2">
    <source>
        <dbReference type="ARBA" id="ARBA00009001"/>
    </source>
</evidence>
<dbReference type="PANTHER" id="PTHR13215">
    <property type="entry name" value="RNA POLYMERASE II TRANSCRIPTIONAL COACTIVATOR"/>
    <property type="match status" value="1"/>
</dbReference>